<gene>
    <name evidence="1" type="ORF">PIB30_098828</name>
</gene>
<comment type="caution">
    <text evidence="1">The sequence shown here is derived from an EMBL/GenBank/DDBJ whole genome shotgun (WGS) entry which is preliminary data.</text>
</comment>
<reference evidence="1 2" key="1">
    <citation type="journal article" date="2023" name="Plants (Basel)">
        <title>Bridging the Gap: Combining Genomics and Transcriptomics Approaches to Understand Stylosanthes scabra, an Orphan Legume from the Brazilian Caatinga.</title>
        <authorList>
            <person name="Ferreira-Neto J.R.C."/>
            <person name="da Silva M.D."/>
            <person name="Binneck E."/>
            <person name="de Melo N.F."/>
            <person name="da Silva R.H."/>
            <person name="de Melo A.L.T.M."/>
            <person name="Pandolfi V."/>
            <person name="Bustamante F.O."/>
            <person name="Brasileiro-Vidal A.C."/>
            <person name="Benko-Iseppon A.M."/>
        </authorList>
    </citation>
    <scope>NUCLEOTIDE SEQUENCE [LARGE SCALE GENOMIC DNA]</scope>
    <source>
        <tissue evidence="1">Leaves</tissue>
    </source>
</reference>
<dbReference type="Proteomes" id="UP001341840">
    <property type="component" value="Unassembled WGS sequence"/>
</dbReference>
<name>A0ABU6QW20_9FABA</name>
<organism evidence="1 2">
    <name type="scientific">Stylosanthes scabra</name>
    <dbReference type="NCBI Taxonomy" id="79078"/>
    <lineage>
        <taxon>Eukaryota</taxon>
        <taxon>Viridiplantae</taxon>
        <taxon>Streptophyta</taxon>
        <taxon>Embryophyta</taxon>
        <taxon>Tracheophyta</taxon>
        <taxon>Spermatophyta</taxon>
        <taxon>Magnoliopsida</taxon>
        <taxon>eudicotyledons</taxon>
        <taxon>Gunneridae</taxon>
        <taxon>Pentapetalae</taxon>
        <taxon>rosids</taxon>
        <taxon>fabids</taxon>
        <taxon>Fabales</taxon>
        <taxon>Fabaceae</taxon>
        <taxon>Papilionoideae</taxon>
        <taxon>50 kb inversion clade</taxon>
        <taxon>dalbergioids sensu lato</taxon>
        <taxon>Dalbergieae</taxon>
        <taxon>Pterocarpus clade</taxon>
        <taxon>Stylosanthes</taxon>
    </lineage>
</organism>
<proteinExistence type="predicted"/>
<keyword evidence="2" id="KW-1185">Reference proteome</keyword>
<protein>
    <submittedName>
        <fullName evidence="1">Uncharacterized protein</fullName>
    </submittedName>
</protein>
<dbReference type="EMBL" id="JASCZI010002575">
    <property type="protein sequence ID" value="MED6116290.1"/>
    <property type="molecule type" value="Genomic_DNA"/>
</dbReference>
<accession>A0ABU6QW20</accession>
<evidence type="ECO:0000313" key="2">
    <source>
        <dbReference type="Proteomes" id="UP001341840"/>
    </source>
</evidence>
<sequence length="150" mass="16946">MGFQIFFGESKCIKASSEQNVRRASLIYKYSSNLGITEITSGWVMLLVVCLTSFEEKTTARGGFPSRVLGITSTARHECRLLFAAFLEGGFPSSGIPPEIIAISRFRQVFESLRRVVKFFMKLSARSEKLSMLLGGRELNHVRAYFFRVM</sequence>
<feature type="non-terminal residue" evidence="1">
    <location>
        <position position="150"/>
    </location>
</feature>
<evidence type="ECO:0000313" key="1">
    <source>
        <dbReference type="EMBL" id="MED6116290.1"/>
    </source>
</evidence>